<dbReference type="Gene3D" id="2.40.10.270">
    <property type="entry name" value="Bacteriophage SPP1 head-tail adaptor protein"/>
    <property type="match status" value="1"/>
</dbReference>
<name>A0ABW5AA84_9RHOB</name>
<comment type="caution">
    <text evidence="1">The sequence shown here is derived from an EMBL/GenBank/DDBJ whole genome shotgun (WGS) entry which is preliminary data.</text>
</comment>
<dbReference type="Pfam" id="PF05521">
    <property type="entry name" value="Phage_HCP"/>
    <property type="match status" value="1"/>
</dbReference>
<sequence>MSGVRLNRPLVLEEATRESDGAGGVTLEWRPLGTLWAEVTAGTGAAREGEAITLASVPWRIVVRAAPVGSPRRPRPEQRFREGGRIFRILAIAERDPGAHYLTCFAREEVVA</sequence>
<dbReference type="InterPro" id="IPR038666">
    <property type="entry name" value="SSP1_head-tail_sf"/>
</dbReference>
<evidence type="ECO:0000313" key="2">
    <source>
        <dbReference type="Proteomes" id="UP001597413"/>
    </source>
</evidence>
<dbReference type="RefSeq" id="WP_377391473.1">
    <property type="nucleotide sequence ID" value="NZ_JBHUIX010000013.1"/>
</dbReference>
<accession>A0ABW5AA84</accession>
<protein>
    <submittedName>
        <fullName evidence="1">Head-tail adaptor protein</fullName>
    </submittedName>
</protein>
<proteinExistence type="predicted"/>
<reference evidence="2" key="1">
    <citation type="journal article" date="2019" name="Int. J. Syst. Evol. Microbiol.">
        <title>The Global Catalogue of Microorganisms (GCM) 10K type strain sequencing project: providing services to taxonomists for standard genome sequencing and annotation.</title>
        <authorList>
            <consortium name="The Broad Institute Genomics Platform"/>
            <consortium name="The Broad Institute Genome Sequencing Center for Infectious Disease"/>
            <person name="Wu L."/>
            <person name="Ma J."/>
        </authorList>
    </citation>
    <scope>NUCLEOTIDE SEQUENCE [LARGE SCALE GENOMIC DNA]</scope>
    <source>
        <strain evidence="2">CCUG 55131</strain>
    </source>
</reference>
<keyword evidence="2" id="KW-1185">Reference proteome</keyword>
<dbReference type="Proteomes" id="UP001597413">
    <property type="component" value="Unassembled WGS sequence"/>
</dbReference>
<dbReference type="EMBL" id="JBHUIX010000013">
    <property type="protein sequence ID" value="MFD2175177.1"/>
    <property type="molecule type" value="Genomic_DNA"/>
</dbReference>
<organism evidence="1 2">
    <name type="scientific">Rhodobacter lacus</name>
    <dbReference type="NCBI Taxonomy" id="1641972"/>
    <lineage>
        <taxon>Bacteria</taxon>
        <taxon>Pseudomonadati</taxon>
        <taxon>Pseudomonadota</taxon>
        <taxon>Alphaproteobacteria</taxon>
        <taxon>Rhodobacterales</taxon>
        <taxon>Rhodobacter group</taxon>
        <taxon>Rhodobacter</taxon>
    </lineage>
</organism>
<evidence type="ECO:0000313" key="1">
    <source>
        <dbReference type="EMBL" id="MFD2175177.1"/>
    </source>
</evidence>
<dbReference type="InterPro" id="IPR008767">
    <property type="entry name" value="Phage_SPP1_head-tail_adaptor"/>
</dbReference>
<gene>
    <name evidence="1" type="ORF">ACFSM0_13860</name>
</gene>